<evidence type="ECO:0000256" key="2">
    <source>
        <dbReference type="ARBA" id="ARBA00004604"/>
    </source>
</evidence>
<dbReference type="InterPro" id="IPR038253">
    <property type="entry name" value="SRP68_N_sf"/>
</dbReference>
<evidence type="ECO:0000256" key="7">
    <source>
        <dbReference type="ARBA" id="ARBA00023242"/>
    </source>
</evidence>
<dbReference type="AlphaFoldDB" id="A0A1Y2FF61"/>
<keyword evidence="4" id="KW-0963">Cytoplasm</keyword>
<organism evidence="11 12">
    <name type="scientific">Protomyces lactucae-debilis</name>
    <dbReference type="NCBI Taxonomy" id="2754530"/>
    <lineage>
        <taxon>Eukaryota</taxon>
        <taxon>Fungi</taxon>
        <taxon>Dikarya</taxon>
        <taxon>Ascomycota</taxon>
        <taxon>Taphrinomycotina</taxon>
        <taxon>Taphrinomycetes</taxon>
        <taxon>Taphrinales</taxon>
        <taxon>Protomycetaceae</taxon>
        <taxon>Protomyces</taxon>
    </lineage>
</organism>
<proteinExistence type="inferred from homology"/>
<evidence type="ECO:0000256" key="3">
    <source>
        <dbReference type="ARBA" id="ARBA00009352"/>
    </source>
</evidence>
<accession>A0A1Y2FF61</accession>
<evidence type="ECO:0000256" key="1">
    <source>
        <dbReference type="ARBA" id="ARBA00004496"/>
    </source>
</evidence>
<dbReference type="GO" id="GO:0030942">
    <property type="term" value="F:endoplasmic reticulum signal peptide binding"/>
    <property type="evidence" value="ECO:0007669"/>
    <property type="project" value="InterPro"/>
</dbReference>
<reference evidence="11 12" key="1">
    <citation type="submission" date="2016-07" db="EMBL/GenBank/DDBJ databases">
        <title>Pervasive Adenine N6-methylation of Active Genes in Fungi.</title>
        <authorList>
            <consortium name="DOE Joint Genome Institute"/>
            <person name="Mondo S.J."/>
            <person name="Dannebaum R.O."/>
            <person name="Kuo R.C."/>
            <person name="Labutti K."/>
            <person name="Haridas S."/>
            <person name="Kuo A."/>
            <person name="Salamov A."/>
            <person name="Ahrendt S.R."/>
            <person name="Lipzen A."/>
            <person name="Sullivan W."/>
            <person name="Andreopoulos W.B."/>
            <person name="Clum A."/>
            <person name="Lindquist E."/>
            <person name="Daum C."/>
            <person name="Ramamoorthy G.K."/>
            <person name="Gryganskyi A."/>
            <person name="Culley D."/>
            <person name="Magnuson J.K."/>
            <person name="James T.Y."/>
            <person name="O'Malley M.A."/>
            <person name="Stajich J.E."/>
            <person name="Spatafora J.W."/>
            <person name="Visel A."/>
            <person name="Grigoriev I.V."/>
        </authorList>
    </citation>
    <scope>NUCLEOTIDE SEQUENCE [LARGE SCALE GENOMIC DNA]</scope>
    <source>
        <strain evidence="11 12">12-1054</strain>
    </source>
</reference>
<dbReference type="PANTHER" id="PTHR12860:SF0">
    <property type="entry name" value="SIGNAL RECOGNITION PARTICLE SUBUNIT SRP68"/>
    <property type="match status" value="1"/>
</dbReference>
<dbReference type="OrthoDB" id="10255118at2759"/>
<evidence type="ECO:0000256" key="6">
    <source>
        <dbReference type="ARBA" id="ARBA00023135"/>
    </source>
</evidence>
<dbReference type="RefSeq" id="XP_040725070.1">
    <property type="nucleotide sequence ID" value="XM_040869359.1"/>
</dbReference>
<dbReference type="Pfam" id="PF16969">
    <property type="entry name" value="SRP68"/>
    <property type="match status" value="1"/>
</dbReference>
<dbReference type="STRING" id="56484.A0A1Y2FF61"/>
<gene>
    <name evidence="11" type="ORF">BCR37DRAFT_379840</name>
</gene>
<keyword evidence="6" id="KW-0733">Signal recognition particle</keyword>
<evidence type="ECO:0000256" key="4">
    <source>
        <dbReference type="ARBA" id="ARBA00022490"/>
    </source>
</evidence>
<keyword evidence="8" id="KW-0687">Ribonucleoprotein</keyword>
<dbReference type="GO" id="GO:0005786">
    <property type="term" value="C:signal recognition particle, endoplasmic reticulum targeting"/>
    <property type="evidence" value="ECO:0007669"/>
    <property type="project" value="UniProtKB-KW"/>
</dbReference>
<evidence type="ECO:0000256" key="8">
    <source>
        <dbReference type="ARBA" id="ARBA00023274"/>
    </source>
</evidence>
<comment type="caution">
    <text evidence="11">The sequence shown here is derived from an EMBL/GenBank/DDBJ whole genome shotgun (WGS) entry which is preliminary data.</text>
</comment>
<dbReference type="GeneID" id="63785958"/>
<dbReference type="Gene3D" id="1.10.3450.40">
    <property type="entry name" value="Signal recognition particle, SRP68 subunit, RNA-binding domain"/>
    <property type="match status" value="1"/>
</dbReference>
<keyword evidence="12" id="KW-1185">Reference proteome</keyword>
<dbReference type="EMBL" id="MCFI01000010">
    <property type="protein sequence ID" value="ORY81936.1"/>
    <property type="molecule type" value="Genomic_DNA"/>
</dbReference>
<keyword evidence="7" id="KW-0539">Nucleus</keyword>
<dbReference type="GO" id="GO:0005047">
    <property type="term" value="F:signal recognition particle binding"/>
    <property type="evidence" value="ECO:0007669"/>
    <property type="project" value="InterPro"/>
</dbReference>
<dbReference type="GO" id="GO:0005730">
    <property type="term" value="C:nucleolus"/>
    <property type="evidence" value="ECO:0007669"/>
    <property type="project" value="UniProtKB-SubCell"/>
</dbReference>
<evidence type="ECO:0000256" key="10">
    <source>
        <dbReference type="SAM" id="MobiDB-lite"/>
    </source>
</evidence>
<dbReference type="GO" id="GO:0008312">
    <property type="term" value="F:7S RNA binding"/>
    <property type="evidence" value="ECO:0007669"/>
    <property type="project" value="InterPro"/>
</dbReference>
<protein>
    <recommendedName>
        <fullName evidence="9">Signal recognition particle subunit SRP68</fullName>
    </recommendedName>
</protein>
<evidence type="ECO:0000256" key="5">
    <source>
        <dbReference type="ARBA" id="ARBA00022884"/>
    </source>
</evidence>
<dbReference type="Proteomes" id="UP000193685">
    <property type="component" value="Unassembled WGS sequence"/>
</dbReference>
<comment type="subcellular location">
    <subcellularLocation>
        <location evidence="1">Cytoplasm</location>
    </subcellularLocation>
    <subcellularLocation>
        <location evidence="2">Nucleus</location>
        <location evidence="2">Nucleolus</location>
    </subcellularLocation>
</comment>
<comment type="similarity">
    <text evidence="3">Belongs to the SRP68 family.</text>
</comment>
<evidence type="ECO:0000256" key="9">
    <source>
        <dbReference type="ARBA" id="ARBA00029498"/>
    </source>
</evidence>
<name>A0A1Y2FF61_PROLT</name>
<dbReference type="GO" id="GO:0006614">
    <property type="term" value="P:SRP-dependent cotranslational protein targeting to membrane"/>
    <property type="evidence" value="ECO:0007669"/>
    <property type="project" value="InterPro"/>
</dbReference>
<evidence type="ECO:0000313" key="11">
    <source>
        <dbReference type="EMBL" id="ORY81936.1"/>
    </source>
</evidence>
<evidence type="ECO:0000313" key="12">
    <source>
        <dbReference type="Proteomes" id="UP000193685"/>
    </source>
</evidence>
<feature type="region of interest" description="Disordered" evidence="10">
    <location>
        <begin position="516"/>
        <end position="551"/>
    </location>
</feature>
<keyword evidence="5" id="KW-0694">RNA-binding</keyword>
<sequence>MSLLQLVEFERDEYCRFEDYGRYHKHLTRKLHTLRKGSTTSKTKTKVTSGPAWLLPVLSAERVWSAAMETKTAAGPHQVVLAKFRKAIKFAATTTTETNNVSALEKLERAVYVDYLTALLQQERSNLDLAIHFYARALVGLQVYNTAQQRQKNNAAVALTEAVETGLRYVLYTSQTVSERSLNLHAFAIEQVTTAVTEDAQADQTWRQLILSVDSEALTPTGTATCGDGTNDTSDTLVSQISWAGRTATLKQSHLAASISTALSGRATASRSRDSTDALDTVIAAWTSTLETLQPLLDAEEDQDAAQDLELIKAYAQFESGQDYLARDKRLITTLPAREGILVLDQTIARLTQAAGLPGVSKEQASLVSLQQTSAKAERCVLLSDVHGVSLAGIALLNKAITYLTNNRQDGNSDPHVTSEQQTQGSRLQALQQRLHRHIAEHTLALSGDAATDSGTVLDPAAWYTGTAKQLAKTDAKSLVAKSAGAKPIVLDIAWNYLSGAVEAGDATIQSTTAVRKEEPMEVDGAAAESEEQSTPGKSAKKGLFGSIFGR</sequence>
<feature type="region of interest" description="Disordered" evidence="10">
    <location>
        <begin position="407"/>
        <end position="426"/>
    </location>
</feature>
<dbReference type="InterPro" id="IPR026258">
    <property type="entry name" value="SRP68"/>
</dbReference>
<dbReference type="PANTHER" id="PTHR12860">
    <property type="entry name" value="SIGNAL RECOGNITION PARTICLE 68 KDA PROTEIN"/>
    <property type="match status" value="1"/>
</dbReference>